<name>A0A7Z8Y2U9_9CAUL</name>
<evidence type="ECO:0000313" key="1">
    <source>
        <dbReference type="EMBL" id="VDC49493.1"/>
    </source>
</evidence>
<protein>
    <submittedName>
        <fullName evidence="1">Uncharacterized protein</fullName>
    </submittedName>
</protein>
<keyword evidence="2" id="KW-1185">Reference proteome</keyword>
<comment type="caution">
    <text evidence="1">The sequence shown here is derived from an EMBL/GenBank/DDBJ whole genome shotgun (WGS) entry which is preliminary data.</text>
</comment>
<sequence>MGSETHISARHIELVTAHDAAQDDAISEIRTRSARTRAALELIAIESDNFIQTQKREFVRKFRGNMLTTLKQRFLFPFQRLAYAAKGSHGIV</sequence>
<dbReference type="EMBL" id="UXHF01000019">
    <property type="protein sequence ID" value="VDC49493.1"/>
    <property type="molecule type" value="Genomic_DNA"/>
</dbReference>
<accession>A0A7Z8Y2U9</accession>
<dbReference type="Proteomes" id="UP000289220">
    <property type="component" value="Unassembled WGS sequence"/>
</dbReference>
<reference evidence="1 2" key="1">
    <citation type="submission" date="2018-11" db="EMBL/GenBank/DDBJ databases">
        <authorList>
            <person name="Peiro R."/>
            <person name="Begona"/>
            <person name="Cbmso G."/>
            <person name="Lopez M."/>
            <person name="Gonzalez S."/>
            <person name="Sacristan E."/>
            <person name="Castillo E."/>
        </authorList>
    </citation>
    <scope>NUCLEOTIDE SEQUENCE [LARGE SCALE GENOMIC DNA]</scope>
    <source>
        <strain evidence="1">Brev_genome</strain>
    </source>
</reference>
<evidence type="ECO:0000313" key="2">
    <source>
        <dbReference type="Proteomes" id="UP000289220"/>
    </source>
</evidence>
<proteinExistence type="predicted"/>
<gene>
    <name evidence="1" type="ORF">BREV_BREV_01277</name>
</gene>
<organism evidence="1 2">
    <name type="scientific">Brevundimonas mediterranea</name>
    <dbReference type="NCBI Taxonomy" id="74329"/>
    <lineage>
        <taxon>Bacteria</taxon>
        <taxon>Pseudomonadati</taxon>
        <taxon>Pseudomonadota</taxon>
        <taxon>Alphaproteobacteria</taxon>
        <taxon>Caulobacterales</taxon>
        <taxon>Caulobacteraceae</taxon>
        <taxon>Brevundimonas</taxon>
    </lineage>
</organism>
<dbReference type="AlphaFoldDB" id="A0A7Z8Y2U9"/>